<dbReference type="Proteomes" id="UP001198200">
    <property type="component" value="Unassembled WGS sequence"/>
</dbReference>
<dbReference type="Pfam" id="PF04977">
    <property type="entry name" value="DivIC"/>
    <property type="match status" value="1"/>
</dbReference>
<evidence type="ECO:0000313" key="2">
    <source>
        <dbReference type="EMBL" id="MCC2221196.1"/>
    </source>
</evidence>
<reference evidence="2 3" key="1">
    <citation type="submission" date="2021-10" db="EMBL/GenBank/DDBJ databases">
        <title>Anaerobic single-cell dispensing facilitates the cultivation of human gut bacteria.</title>
        <authorList>
            <person name="Afrizal A."/>
        </authorList>
    </citation>
    <scope>NUCLEOTIDE SEQUENCE [LARGE SCALE GENOMIC DNA]</scope>
    <source>
        <strain evidence="2 3">CLA-AA-H224</strain>
    </source>
</reference>
<evidence type="ECO:0000256" key="1">
    <source>
        <dbReference type="SAM" id="Phobius"/>
    </source>
</evidence>
<name>A0AAE3E4M0_9FIRM</name>
<protein>
    <submittedName>
        <fullName evidence="2">Septum formation initiator family protein</fullName>
    </submittedName>
</protein>
<keyword evidence="1" id="KW-0812">Transmembrane</keyword>
<gene>
    <name evidence="2" type="ORF">LKD48_05975</name>
</gene>
<dbReference type="EMBL" id="JAJEQN010000011">
    <property type="protein sequence ID" value="MCC2221196.1"/>
    <property type="molecule type" value="Genomic_DNA"/>
</dbReference>
<keyword evidence="1" id="KW-0472">Membrane</keyword>
<comment type="caution">
    <text evidence="2">The sequence shown here is derived from an EMBL/GenBank/DDBJ whole genome shotgun (WGS) entry which is preliminary data.</text>
</comment>
<dbReference type="RefSeq" id="WP_118612593.1">
    <property type="nucleotide sequence ID" value="NZ_JAJEQN010000011.1"/>
</dbReference>
<accession>A0AAE3E4M0</accession>
<keyword evidence="3" id="KW-1185">Reference proteome</keyword>
<proteinExistence type="predicted"/>
<dbReference type="AlphaFoldDB" id="A0AAE3E4M0"/>
<organism evidence="2 3">
    <name type="scientific">Anthropogastromicrobium aceti</name>
    <dbReference type="NCBI Taxonomy" id="2981768"/>
    <lineage>
        <taxon>Bacteria</taxon>
        <taxon>Bacillati</taxon>
        <taxon>Bacillota</taxon>
        <taxon>Clostridia</taxon>
        <taxon>Lachnospirales</taxon>
        <taxon>Lachnospiraceae</taxon>
        <taxon>Anthropogastromicrobium</taxon>
    </lineage>
</organism>
<keyword evidence="1" id="KW-1133">Transmembrane helix</keyword>
<feature type="transmembrane region" description="Helical" evidence="1">
    <location>
        <begin position="76"/>
        <end position="98"/>
    </location>
</feature>
<evidence type="ECO:0000313" key="3">
    <source>
        <dbReference type="Proteomes" id="UP001198200"/>
    </source>
</evidence>
<sequence>MEPKDNIIWPSFKRQFNTAVSGDNTVRKAVPYLDRYQQEQLERQQERQKRWEKQIHKRAVQKEFEERRRRANALTFAEASVVGVLCAVLLFACIFYVGQQAKLNQSNTKLASLQKTYASLVEDNNAKSSEIEGSVDYERIYDYAVNELGMMYPEKGQTVTYKRNPGSYVKQGEEIPSN</sequence>
<dbReference type="InterPro" id="IPR007060">
    <property type="entry name" value="FtsL/DivIC"/>
</dbReference>